<dbReference type="AlphaFoldDB" id="A0A9D1QI21"/>
<dbReference type="SUPFAM" id="SSF53335">
    <property type="entry name" value="S-adenosyl-L-methionine-dependent methyltransferases"/>
    <property type="match status" value="1"/>
</dbReference>
<protein>
    <submittedName>
        <fullName evidence="1">Class I SAM-dependent methyltransferase</fullName>
    </submittedName>
</protein>
<dbReference type="GO" id="GO:0008990">
    <property type="term" value="F:rRNA (guanine-N2-)-methyltransferase activity"/>
    <property type="evidence" value="ECO:0007669"/>
    <property type="project" value="InterPro"/>
</dbReference>
<comment type="caution">
    <text evidence="1">The sequence shown here is derived from an EMBL/GenBank/DDBJ whole genome shotgun (WGS) entry which is preliminary data.</text>
</comment>
<dbReference type="Gene3D" id="3.40.50.150">
    <property type="entry name" value="Vaccinia Virus protein VP39"/>
    <property type="match status" value="1"/>
</dbReference>
<dbReference type="Proteomes" id="UP000823989">
    <property type="component" value="Unassembled WGS sequence"/>
</dbReference>
<name>A0A9D1QI21_9STAP</name>
<keyword evidence="1" id="KW-0808">Transferase</keyword>
<dbReference type="PANTHER" id="PTHR36112">
    <property type="entry name" value="RIBOSOMAL RNA SMALL SUBUNIT METHYLTRANSFERASE J"/>
    <property type="match status" value="1"/>
</dbReference>
<dbReference type="InterPro" id="IPR029063">
    <property type="entry name" value="SAM-dependent_MTases_sf"/>
</dbReference>
<dbReference type="Pfam" id="PF04445">
    <property type="entry name" value="SAM_MT"/>
    <property type="match status" value="1"/>
</dbReference>
<accession>A0A9D1QI21</accession>
<proteinExistence type="predicted"/>
<evidence type="ECO:0000313" key="2">
    <source>
        <dbReference type="Proteomes" id="UP000823989"/>
    </source>
</evidence>
<evidence type="ECO:0000313" key="1">
    <source>
        <dbReference type="EMBL" id="HIW13049.1"/>
    </source>
</evidence>
<keyword evidence="1" id="KW-0489">Methyltransferase</keyword>
<reference evidence="1" key="1">
    <citation type="journal article" date="2021" name="PeerJ">
        <title>Extensive microbial diversity within the chicken gut microbiome revealed by metagenomics and culture.</title>
        <authorList>
            <person name="Gilroy R."/>
            <person name="Ravi A."/>
            <person name="Getino M."/>
            <person name="Pursley I."/>
            <person name="Horton D.L."/>
            <person name="Alikhan N.F."/>
            <person name="Baker D."/>
            <person name="Gharbi K."/>
            <person name="Hall N."/>
            <person name="Watson M."/>
            <person name="Adriaenssens E.M."/>
            <person name="Foster-Nyarko E."/>
            <person name="Jarju S."/>
            <person name="Secka A."/>
            <person name="Antonio M."/>
            <person name="Oren A."/>
            <person name="Chaudhuri R.R."/>
            <person name="La Ragione R."/>
            <person name="Hildebrand F."/>
            <person name="Pallen M.J."/>
        </authorList>
    </citation>
    <scope>NUCLEOTIDE SEQUENCE</scope>
    <source>
        <strain evidence="1">ChiHjej13B12-752</strain>
    </source>
</reference>
<sequence>MIITTGGRTDQAATARAKVLAGKYRYPFIDRNKRSISTLFENYKTDIATVGREKLTIIPYSSKTPINFHPSLSMIRAKRILGGQSDAFTEACRLTAGMSVLDCTMGLAADSIIASLVTGRGGAVTAVEASPLLYMLTAEGLKTYHSKIPEVDEAMRSIKTVHADHCDYLRTLPDDSFDIVYFDPMFQETIETSNAIRKISSQTENNSLTHETISEAKRVSKNRVVLKDHWRSRRFEQLGFEQLRRKTSQVHYGRIEILTL</sequence>
<gene>
    <name evidence="1" type="ORF">H9891_07795</name>
</gene>
<dbReference type="EMBL" id="DXHR01000025">
    <property type="protein sequence ID" value="HIW13049.1"/>
    <property type="molecule type" value="Genomic_DNA"/>
</dbReference>
<reference evidence="1" key="2">
    <citation type="submission" date="2021-04" db="EMBL/GenBank/DDBJ databases">
        <authorList>
            <person name="Gilroy R."/>
        </authorList>
    </citation>
    <scope>NUCLEOTIDE SEQUENCE</scope>
    <source>
        <strain evidence="1">ChiHjej13B12-752</strain>
    </source>
</reference>
<dbReference type="PANTHER" id="PTHR36112:SF1">
    <property type="entry name" value="RIBOSOMAL RNA SMALL SUBUNIT METHYLTRANSFERASE J"/>
    <property type="match status" value="1"/>
</dbReference>
<organism evidence="1 2">
    <name type="scientific">Candidatus Salinicoccus stercoripullorum</name>
    <dbReference type="NCBI Taxonomy" id="2838756"/>
    <lineage>
        <taxon>Bacteria</taxon>
        <taxon>Bacillati</taxon>
        <taxon>Bacillota</taxon>
        <taxon>Bacilli</taxon>
        <taxon>Bacillales</taxon>
        <taxon>Staphylococcaceae</taxon>
        <taxon>Salinicoccus</taxon>
    </lineage>
</organism>
<dbReference type="InterPro" id="IPR007536">
    <property type="entry name" value="16SrRNA_methylTrfase_J"/>
</dbReference>